<comment type="caution">
    <text evidence="1">The sequence shown here is derived from an EMBL/GenBank/DDBJ whole genome shotgun (WGS) entry which is preliminary data.</text>
</comment>
<gene>
    <name evidence="1" type="ORF">EEDITHA_LOCUS15744</name>
</gene>
<dbReference type="EMBL" id="CAKOGL010000023">
    <property type="protein sequence ID" value="CAH2100937.1"/>
    <property type="molecule type" value="Genomic_DNA"/>
</dbReference>
<protein>
    <submittedName>
        <fullName evidence="1">Uncharacterized protein</fullName>
    </submittedName>
</protein>
<evidence type="ECO:0000313" key="2">
    <source>
        <dbReference type="Proteomes" id="UP001153954"/>
    </source>
</evidence>
<proteinExistence type="predicted"/>
<sequence length="161" mass="17404">MNNNPGRVVSVFQISKVFGEVYLKGAVPLNIIKVFQKCGIMPMNPDVFTDVDFVAANTKNQEKYDESVEITPSINAVPVEDVENNLATDPFINSNPDTVPVPPVESVDNISPSRAAVLQPFSSSSSPSVLSICENEIVAITPPRDKPSPTVALEFLSLQTD</sequence>
<dbReference type="AlphaFoldDB" id="A0AAU9US75"/>
<reference evidence="1" key="1">
    <citation type="submission" date="2022-03" db="EMBL/GenBank/DDBJ databases">
        <authorList>
            <person name="Tunstrom K."/>
        </authorList>
    </citation>
    <scope>NUCLEOTIDE SEQUENCE</scope>
</reference>
<accession>A0AAU9US75</accession>
<keyword evidence="2" id="KW-1185">Reference proteome</keyword>
<evidence type="ECO:0000313" key="1">
    <source>
        <dbReference type="EMBL" id="CAH2100937.1"/>
    </source>
</evidence>
<name>A0AAU9US75_EUPED</name>
<dbReference type="Proteomes" id="UP001153954">
    <property type="component" value="Unassembled WGS sequence"/>
</dbReference>
<organism evidence="1 2">
    <name type="scientific">Euphydryas editha</name>
    <name type="common">Edith's checkerspot</name>
    <dbReference type="NCBI Taxonomy" id="104508"/>
    <lineage>
        <taxon>Eukaryota</taxon>
        <taxon>Metazoa</taxon>
        <taxon>Ecdysozoa</taxon>
        <taxon>Arthropoda</taxon>
        <taxon>Hexapoda</taxon>
        <taxon>Insecta</taxon>
        <taxon>Pterygota</taxon>
        <taxon>Neoptera</taxon>
        <taxon>Endopterygota</taxon>
        <taxon>Lepidoptera</taxon>
        <taxon>Glossata</taxon>
        <taxon>Ditrysia</taxon>
        <taxon>Papilionoidea</taxon>
        <taxon>Nymphalidae</taxon>
        <taxon>Nymphalinae</taxon>
        <taxon>Euphydryas</taxon>
    </lineage>
</organism>